<dbReference type="InterPro" id="IPR040919">
    <property type="entry name" value="Asparaginase_C"/>
</dbReference>
<dbReference type="PIRSF" id="PIRSF001220">
    <property type="entry name" value="L-ASNase_gatD"/>
    <property type="match status" value="1"/>
</dbReference>
<gene>
    <name evidence="11" type="ORF">VFPFJ_03729</name>
</gene>
<evidence type="ECO:0000256" key="1">
    <source>
        <dbReference type="ARBA" id="ARBA00010518"/>
    </source>
</evidence>
<dbReference type="FunFam" id="3.40.50.1170:FF:000001">
    <property type="entry name" value="L-asparaginase 2"/>
    <property type="match status" value="1"/>
</dbReference>
<evidence type="ECO:0000256" key="8">
    <source>
        <dbReference type="RuleBase" id="RU004456"/>
    </source>
</evidence>
<evidence type="ECO:0000256" key="5">
    <source>
        <dbReference type="PIRSR" id="PIRSR001220-1"/>
    </source>
</evidence>
<evidence type="ECO:0000256" key="7">
    <source>
        <dbReference type="PROSITE-ProRule" id="PRU10100"/>
    </source>
</evidence>
<dbReference type="InterPro" id="IPR027475">
    <property type="entry name" value="Asparaginase/glutaminase_AS2"/>
</dbReference>
<comment type="caution">
    <text evidence="11">The sequence shown here is derived from an EMBL/GenBank/DDBJ whole genome shotgun (WGS) entry which is preliminary data.</text>
</comment>
<keyword evidence="3" id="KW-0378">Hydrolase</keyword>
<dbReference type="PROSITE" id="PS51732">
    <property type="entry name" value="ASN_GLN_ASE_3"/>
    <property type="match status" value="1"/>
</dbReference>
<proteinExistence type="inferred from homology"/>
<feature type="domain" description="L-asparaginase N-terminal" evidence="9">
    <location>
        <begin position="85"/>
        <end position="276"/>
    </location>
</feature>
<dbReference type="PRINTS" id="PR00139">
    <property type="entry name" value="ASNGLNASE"/>
</dbReference>
<dbReference type="SMART" id="SM00870">
    <property type="entry name" value="Asparaginase"/>
    <property type="match status" value="1"/>
</dbReference>
<evidence type="ECO:0000313" key="12">
    <source>
        <dbReference type="Proteomes" id="UP000078340"/>
    </source>
</evidence>
<dbReference type="EMBL" id="LSBI01000003">
    <property type="protein sequence ID" value="OAQ91989.1"/>
    <property type="molecule type" value="Genomic_DNA"/>
</dbReference>
<dbReference type="KEGG" id="plj:28885860"/>
<evidence type="ECO:0000256" key="2">
    <source>
        <dbReference type="ARBA" id="ARBA00012920"/>
    </source>
</evidence>
<feature type="domain" description="Asparaginase/glutaminase C-terminal" evidence="10">
    <location>
        <begin position="299"/>
        <end position="411"/>
    </location>
</feature>
<dbReference type="GeneID" id="28885860"/>
<organism evidence="11 12">
    <name type="scientific">Purpureocillium lilacinum</name>
    <name type="common">Paecilomyces lilacinus</name>
    <dbReference type="NCBI Taxonomy" id="33203"/>
    <lineage>
        <taxon>Eukaryota</taxon>
        <taxon>Fungi</taxon>
        <taxon>Dikarya</taxon>
        <taxon>Ascomycota</taxon>
        <taxon>Pezizomycotina</taxon>
        <taxon>Sordariomycetes</taxon>
        <taxon>Hypocreomycetidae</taxon>
        <taxon>Hypocreales</taxon>
        <taxon>Ophiocordycipitaceae</taxon>
        <taxon>Purpureocillium</taxon>
    </lineage>
</organism>
<dbReference type="PANTHER" id="PTHR11707:SF28">
    <property type="entry name" value="60 KDA LYSOPHOSPHOLIPASE"/>
    <property type="match status" value="1"/>
</dbReference>
<dbReference type="Pfam" id="PF00710">
    <property type="entry name" value="Asparaginase"/>
    <property type="match status" value="1"/>
</dbReference>
<feature type="active site" evidence="7">
    <location>
        <position position="173"/>
    </location>
</feature>
<protein>
    <recommendedName>
        <fullName evidence="2">asparaginase</fullName>
        <ecNumber evidence="2">3.5.1.1</ecNumber>
    </recommendedName>
</protein>
<dbReference type="InterPro" id="IPR037152">
    <property type="entry name" value="L-asparaginase_N_sf"/>
</dbReference>
<feature type="binding site" evidence="6">
    <location>
        <position position="141"/>
    </location>
    <ligand>
        <name>substrate</name>
    </ligand>
</feature>
<dbReference type="Gene3D" id="3.40.50.40">
    <property type="match status" value="1"/>
</dbReference>
<evidence type="ECO:0000256" key="6">
    <source>
        <dbReference type="PIRSR" id="PIRSR001220-2"/>
    </source>
</evidence>
<dbReference type="InterPro" id="IPR006034">
    <property type="entry name" value="Asparaginase/glutaminase-like"/>
</dbReference>
<dbReference type="GO" id="GO:0006530">
    <property type="term" value="P:L-asparagine catabolic process"/>
    <property type="evidence" value="ECO:0007669"/>
    <property type="project" value="UniProtKB-ARBA"/>
</dbReference>
<evidence type="ECO:0000256" key="3">
    <source>
        <dbReference type="ARBA" id="ARBA00022801"/>
    </source>
</evidence>
<dbReference type="Pfam" id="PF17763">
    <property type="entry name" value="Asparaginase_C"/>
    <property type="match status" value="1"/>
</dbReference>
<name>A0A179HRD8_PURLI</name>
<evidence type="ECO:0000259" key="9">
    <source>
        <dbReference type="Pfam" id="PF00710"/>
    </source>
</evidence>
<sequence>MTFLTFRQLRFRCKLGFSMSGPSSWFPPNGSSRTPLRLNARSSERHFTSSLHTACCHQSPAFAPVYPEDIPDPHLSVFTAMPRPKVTIFGTGGTIAGSAADACQTTGYAPAVLTVDALIREVPELGQAAQLRSEQLVNVGSPDITSAQLLRMAQRIQKELDGDCHGVVVTHGTDTIEETAFFLELTIQSDKPVVLVGAMRPATAHSADGPMNLLCGVNLAANRCAKKRGVMIVLNDRICAPRFTTKTNANSLDSFKATEQGYLGVFVNSQPVFYYPPCRPLSHNYFNVTRCNAAAGLPDVDILYGHLGLRSGLFKAAVDQGAGGIVLAGMGAGCWNTEDGKRIMSFVEKRGKAVPVVASRRTAWGFVGGTSNYGLGDSCIGGGFLDPHKCRIQLQLALAAGLDAASIREVFEGNRPGAAVAESRIREWRIL</sequence>
<dbReference type="STRING" id="33203.A0A179HRD8"/>
<comment type="catalytic activity">
    <reaction evidence="4">
        <text>L-asparagine + H2O = L-aspartate + NH4(+)</text>
        <dbReference type="Rhea" id="RHEA:21016"/>
        <dbReference type="ChEBI" id="CHEBI:15377"/>
        <dbReference type="ChEBI" id="CHEBI:28938"/>
        <dbReference type="ChEBI" id="CHEBI:29991"/>
        <dbReference type="ChEBI" id="CHEBI:58048"/>
        <dbReference type="EC" id="3.5.1.1"/>
    </reaction>
</comment>
<dbReference type="GO" id="GO:0004067">
    <property type="term" value="F:asparaginase activity"/>
    <property type="evidence" value="ECO:0007669"/>
    <property type="project" value="UniProtKB-UniRule"/>
</dbReference>
<dbReference type="CDD" id="cd08964">
    <property type="entry name" value="L-asparaginase_II"/>
    <property type="match status" value="1"/>
</dbReference>
<dbReference type="PANTHER" id="PTHR11707">
    <property type="entry name" value="L-ASPARAGINASE"/>
    <property type="match status" value="1"/>
</dbReference>
<evidence type="ECO:0000259" key="10">
    <source>
        <dbReference type="Pfam" id="PF17763"/>
    </source>
</evidence>
<dbReference type="InterPro" id="IPR027473">
    <property type="entry name" value="L-asparaginase_C"/>
</dbReference>
<dbReference type="PROSITE" id="PS00917">
    <property type="entry name" value="ASN_GLN_ASE_2"/>
    <property type="match status" value="1"/>
</dbReference>
<feature type="binding site" evidence="6">
    <location>
        <begin position="173"/>
        <end position="174"/>
    </location>
    <ligand>
        <name>substrate</name>
    </ligand>
</feature>
<dbReference type="InterPro" id="IPR027474">
    <property type="entry name" value="L-asparaginase_N"/>
</dbReference>
<dbReference type="PIRSF" id="PIRSF500176">
    <property type="entry name" value="L_ASNase"/>
    <property type="match status" value="1"/>
</dbReference>
<dbReference type="NCBIfam" id="TIGR00520">
    <property type="entry name" value="asnASE_II"/>
    <property type="match status" value="1"/>
</dbReference>
<evidence type="ECO:0000313" key="11">
    <source>
        <dbReference type="EMBL" id="OAQ91989.1"/>
    </source>
</evidence>
<dbReference type="Proteomes" id="UP000078340">
    <property type="component" value="Unassembled WGS sequence"/>
</dbReference>
<feature type="active site" description="O-isoaspartyl threonine intermediate" evidence="5">
    <location>
        <position position="94"/>
    </location>
</feature>
<evidence type="ECO:0000256" key="4">
    <source>
        <dbReference type="ARBA" id="ARBA00049366"/>
    </source>
</evidence>
<dbReference type="Gene3D" id="3.40.50.1170">
    <property type="entry name" value="L-asparaginase, N-terminal domain"/>
    <property type="match status" value="1"/>
</dbReference>
<accession>A0A179HRD8</accession>
<reference evidence="11 12" key="1">
    <citation type="submission" date="2016-02" db="EMBL/GenBank/DDBJ databases">
        <title>Biosynthesis of antibiotic leucinostatins and their inhibition on Phytophthora in bio-control Purpureocillium lilacinum.</title>
        <authorList>
            <person name="Wang G."/>
            <person name="Liu Z."/>
            <person name="Lin R."/>
            <person name="Li E."/>
            <person name="Mao Z."/>
            <person name="Ling J."/>
            <person name="Yin W."/>
            <person name="Xie B."/>
        </authorList>
    </citation>
    <scope>NUCLEOTIDE SEQUENCE [LARGE SCALE GENOMIC DNA]</scope>
    <source>
        <strain evidence="11">PLFJ-1</strain>
    </source>
</reference>
<dbReference type="SUPFAM" id="SSF53774">
    <property type="entry name" value="Glutaminase/Asparaginase"/>
    <property type="match status" value="1"/>
</dbReference>
<dbReference type="InterPro" id="IPR036152">
    <property type="entry name" value="Asp/glu_Ase-like_sf"/>
</dbReference>
<dbReference type="EC" id="3.5.1.1" evidence="2"/>
<dbReference type="InterPro" id="IPR004550">
    <property type="entry name" value="AsnASE_II"/>
</dbReference>
<comment type="similarity">
    <text evidence="1 8">Belongs to the asparaginase 1 family.</text>
</comment>
<dbReference type="AlphaFoldDB" id="A0A179HRD8"/>